<sequence length="182" mass="17826">MRFTIIAAAATLVSAVAAQYQAFITAPIGTTEWTSASSVTITWNLNATAKALPLAVDLFTGDPSHQTSVASLGTSTAGSSSIKVTLPKVASNWYSVRVGDSWSHYFIIKGDGAVPSGGPPTAAATTAPAATTTSAASLPTSTGSATTTAVATPTPTKSGANLLSAAPAALAAVAAAAAALAF</sequence>
<feature type="chain" id="PRO_5040331374" description="Ser-Thr-rich glycosyl-phosphatidyl-inositol-anchored membrane family-domain-containing protein" evidence="2">
    <location>
        <begin position="19"/>
        <end position="182"/>
    </location>
</feature>
<evidence type="ECO:0000256" key="2">
    <source>
        <dbReference type="SAM" id="SignalP"/>
    </source>
</evidence>
<dbReference type="Proteomes" id="UP000827284">
    <property type="component" value="Unassembled WGS sequence"/>
</dbReference>
<organism evidence="3 4">
    <name type="scientific">Entomortierella parvispora</name>
    <dbReference type="NCBI Taxonomy" id="205924"/>
    <lineage>
        <taxon>Eukaryota</taxon>
        <taxon>Fungi</taxon>
        <taxon>Fungi incertae sedis</taxon>
        <taxon>Mucoromycota</taxon>
        <taxon>Mortierellomycotina</taxon>
        <taxon>Mortierellomycetes</taxon>
        <taxon>Mortierellales</taxon>
        <taxon>Mortierellaceae</taxon>
        <taxon>Entomortierella</taxon>
    </lineage>
</organism>
<keyword evidence="2" id="KW-0732">Signal</keyword>
<reference evidence="3" key="1">
    <citation type="submission" date="2021-11" db="EMBL/GenBank/DDBJ databases">
        <authorList>
            <person name="Herlambang A."/>
            <person name="Guo Y."/>
            <person name="Takashima Y."/>
            <person name="Nishizawa T."/>
        </authorList>
    </citation>
    <scope>NUCLEOTIDE SEQUENCE</scope>
    <source>
        <strain evidence="3">E1425</strain>
    </source>
</reference>
<comment type="caution">
    <text evidence="3">The sequence shown here is derived from an EMBL/GenBank/DDBJ whole genome shotgun (WGS) entry which is preliminary data.</text>
</comment>
<keyword evidence="4" id="KW-1185">Reference proteome</keyword>
<name>A0A9P3LSZ5_9FUNG</name>
<feature type="signal peptide" evidence="2">
    <location>
        <begin position="1"/>
        <end position="18"/>
    </location>
</feature>
<dbReference type="OrthoDB" id="2413528at2759"/>
<evidence type="ECO:0000313" key="3">
    <source>
        <dbReference type="EMBL" id="GJJ69115.1"/>
    </source>
</evidence>
<proteinExistence type="predicted"/>
<evidence type="ECO:0008006" key="5">
    <source>
        <dbReference type="Google" id="ProtNLM"/>
    </source>
</evidence>
<feature type="region of interest" description="Disordered" evidence="1">
    <location>
        <begin position="117"/>
        <end position="152"/>
    </location>
</feature>
<protein>
    <recommendedName>
        <fullName evidence="5">Ser-Thr-rich glycosyl-phosphatidyl-inositol-anchored membrane family-domain-containing protein</fullName>
    </recommendedName>
</protein>
<reference evidence="3" key="2">
    <citation type="journal article" date="2022" name="Microbiol. Resour. Announc.">
        <title>Whole-Genome Sequence of Entomortierella parvispora E1425, a Mucoromycotan Fungus Associated with Burkholderiaceae-Related Endosymbiotic Bacteria.</title>
        <authorList>
            <person name="Herlambang A."/>
            <person name="Guo Y."/>
            <person name="Takashima Y."/>
            <person name="Narisawa K."/>
            <person name="Ohta H."/>
            <person name="Nishizawa T."/>
        </authorList>
    </citation>
    <scope>NUCLEOTIDE SEQUENCE</scope>
    <source>
        <strain evidence="3">E1425</strain>
    </source>
</reference>
<evidence type="ECO:0000256" key="1">
    <source>
        <dbReference type="SAM" id="MobiDB-lite"/>
    </source>
</evidence>
<evidence type="ECO:0000313" key="4">
    <source>
        <dbReference type="Proteomes" id="UP000827284"/>
    </source>
</evidence>
<gene>
    <name evidence="3" type="ORF">EMPS_01461</name>
</gene>
<dbReference type="AlphaFoldDB" id="A0A9P3LSZ5"/>
<dbReference type="EMBL" id="BQFW01000002">
    <property type="protein sequence ID" value="GJJ69115.1"/>
    <property type="molecule type" value="Genomic_DNA"/>
</dbReference>
<accession>A0A9P3LSZ5</accession>